<dbReference type="Gene3D" id="2.120.10.80">
    <property type="entry name" value="Kelch-type beta propeller"/>
    <property type="match status" value="2"/>
</dbReference>
<dbReference type="InterPro" id="IPR011043">
    <property type="entry name" value="Gal_Oxase/kelch_b-propeller"/>
</dbReference>
<evidence type="ECO:0000256" key="3">
    <source>
        <dbReference type="SAM" id="MobiDB-lite"/>
    </source>
</evidence>
<name>A0A5C3LXP3_9AGAR</name>
<dbReference type="InterPro" id="IPR006652">
    <property type="entry name" value="Kelch_1"/>
</dbReference>
<proteinExistence type="predicted"/>
<reference evidence="4 5" key="1">
    <citation type="journal article" date="2019" name="Nat. Ecol. Evol.">
        <title>Megaphylogeny resolves global patterns of mushroom evolution.</title>
        <authorList>
            <person name="Varga T."/>
            <person name="Krizsan K."/>
            <person name="Foldi C."/>
            <person name="Dima B."/>
            <person name="Sanchez-Garcia M."/>
            <person name="Sanchez-Ramirez S."/>
            <person name="Szollosi G.J."/>
            <person name="Szarkandi J.G."/>
            <person name="Papp V."/>
            <person name="Albert L."/>
            <person name="Andreopoulos W."/>
            <person name="Angelini C."/>
            <person name="Antonin V."/>
            <person name="Barry K.W."/>
            <person name="Bougher N.L."/>
            <person name="Buchanan P."/>
            <person name="Buyck B."/>
            <person name="Bense V."/>
            <person name="Catcheside P."/>
            <person name="Chovatia M."/>
            <person name="Cooper J."/>
            <person name="Damon W."/>
            <person name="Desjardin D."/>
            <person name="Finy P."/>
            <person name="Geml J."/>
            <person name="Haridas S."/>
            <person name="Hughes K."/>
            <person name="Justo A."/>
            <person name="Karasinski D."/>
            <person name="Kautmanova I."/>
            <person name="Kiss B."/>
            <person name="Kocsube S."/>
            <person name="Kotiranta H."/>
            <person name="LaButti K.M."/>
            <person name="Lechner B.E."/>
            <person name="Liimatainen K."/>
            <person name="Lipzen A."/>
            <person name="Lukacs Z."/>
            <person name="Mihaltcheva S."/>
            <person name="Morgado L.N."/>
            <person name="Niskanen T."/>
            <person name="Noordeloos M.E."/>
            <person name="Ohm R.A."/>
            <person name="Ortiz-Santana B."/>
            <person name="Ovrebo C."/>
            <person name="Racz N."/>
            <person name="Riley R."/>
            <person name="Savchenko A."/>
            <person name="Shiryaev A."/>
            <person name="Soop K."/>
            <person name="Spirin V."/>
            <person name="Szebenyi C."/>
            <person name="Tomsovsky M."/>
            <person name="Tulloss R.E."/>
            <person name="Uehling J."/>
            <person name="Grigoriev I.V."/>
            <person name="Vagvolgyi C."/>
            <person name="Papp T."/>
            <person name="Martin F.M."/>
            <person name="Miettinen O."/>
            <person name="Hibbett D.S."/>
            <person name="Nagy L.G."/>
        </authorList>
    </citation>
    <scope>NUCLEOTIDE SEQUENCE [LARGE SCALE GENOMIC DNA]</scope>
    <source>
        <strain evidence="4 5">CBS 166.37</strain>
    </source>
</reference>
<evidence type="ECO:0000313" key="4">
    <source>
        <dbReference type="EMBL" id="TFK37602.1"/>
    </source>
</evidence>
<feature type="region of interest" description="Disordered" evidence="3">
    <location>
        <begin position="1"/>
        <end position="137"/>
    </location>
</feature>
<dbReference type="Pfam" id="PF24681">
    <property type="entry name" value="Kelch_KLHDC2_KLHL20_DRC7"/>
    <property type="match status" value="1"/>
</dbReference>
<dbReference type="Proteomes" id="UP000308652">
    <property type="component" value="Unassembled WGS sequence"/>
</dbReference>
<keyword evidence="5" id="KW-1185">Reference proteome</keyword>
<accession>A0A5C3LXP3</accession>
<dbReference type="SUPFAM" id="SSF50965">
    <property type="entry name" value="Galactose oxidase, central domain"/>
    <property type="match status" value="1"/>
</dbReference>
<dbReference type="EMBL" id="ML213607">
    <property type="protein sequence ID" value="TFK37602.1"/>
    <property type="molecule type" value="Genomic_DNA"/>
</dbReference>
<dbReference type="PANTHER" id="PTHR46093:SF18">
    <property type="entry name" value="FIBRONECTIN TYPE-III DOMAIN-CONTAINING PROTEIN"/>
    <property type="match status" value="1"/>
</dbReference>
<feature type="compositionally biased region" description="Low complexity" evidence="3">
    <location>
        <begin position="77"/>
        <end position="99"/>
    </location>
</feature>
<organism evidence="4 5">
    <name type="scientific">Crucibulum laeve</name>
    <dbReference type="NCBI Taxonomy" id="68775"/>
    <lineage>
        <taxon>Eukaryota</taxon>
        <taxon>Fungi</taxon>
        <taxon>Dikarya</taxon>
        <taxon>Basidiomycota</taxon>
        <taxon>Agaricomycotina</taxon>
        <taxon>Agaricomycetes</taxon>
        <taxon>Agaricomycetidae</taxon>
        <taxon>Agaricales</taxon>
        <taxon>Agaricineae</taxon>
        <taxon>Nidulariaceae</taxon>
        <taxon>Crucibulum</taxon>
    </lineage>
</organism>
<evidence type="ECO:0000256" key="1">
    <source>
        <dbReference type="ARBA" id="ARBA00022441"/>
    </source>
</evidence>
<sequence length="466" mass="50155">MGSRSLTDVPEEDSASLASPTASLASFTPVVPNSVYQNPAASSSASTFGGGSNRPSSSSSSSTVRKPASLRTLGQPSSSSSSSATGSVKRSTSMSSTSSARAPPAQTRSNAPPGPSLPRIRTIPRLPHDKDAEPAPSTMMYWSRAPVWGHLPMRTMRAHSLTLVDSAVWVIGGNEDREMAKDVYCFDTETMQWTRPETTGDIPPPCRAHSATIVDRKIVVIGGGLAGQYFDSIFILDTMTRRWTRPTMAPGSAKPTARRAHSAVLYQGKIWVFGGGSGMRALNDLWCLDVSGLASGKPLKWQLMETTGRTPRGRGYHTATLVGNVMVVIGGSDGKDSFKDVSCLDLDRLTWTTMLAEEQHRRLAHSSTQVGSYLFIWGGHDATHGSEYRNDLLLFNLVSLQYETRSVFGTLPSKRGHHSTVLADSRLFLFGGYNGTTAFDDVHVLDLAACAYLPQVRSFAFGDGAD</sequence>
<evidence type="ECO:0000256" key="2">
    <source>
        <dbReference type="ARBA" id="ARBA00022737"/>
    </source>
</evidence>
<dbReference type="OrthoDB" id="10251809at2759"/>
<evidence type="ECO:0000313" key="5">
    <source>
        <dbReference type="Proteomes" id="UP000308652"/>
    </source>
</evidence>
<gene>
    <name evidence="4" type="ORF">BDQ12DRAFT_699034</name>
</gene>
<dbReference type="InterPro" id="IPR015915">
    <property type="entry name" value="Kelch-typ_b-propeller"/>
</dbReference>
<protein>
    <recommendedName>
        <fullName evidence="6">Galactose oxidase</fullName>
    </recommendedName>
</protein>
<dbReference type="SMART" id="SM00612">
    <property type="entry name" value="Kelch"/>
    <property type="match status" value="2"/>
</dbReference>
<keyword evidence="2" id="KW-0677">Repeat</keyword>
<dbReference type="STRING" id="68775.A0A5C3LXP3"/>
<keyword evidence="1" id="KW-0880">Kelch repeat</keyword>
<dbReference type="SUPFAM" id="SSF117281">
    <property type="entry name" value="Kelch motif"/>
    <property type="match status" value="1"/>
</dbReference>
<feature type="compositionally biased region" description="Low complexity" evidence="3">
    <location>
        <begin position="15"/>
        <end position="29"/>
    </location>
</feature>
<dbReference type="AlphaFoldDB" id="A0A5C3LXP3"/>
<evidence type="ECO:0008006" key="6">
    <source>
        <dbReference type="Google" id="ProtNLM"/>
    </source>
</evidence>
<dbReference type="PANTHER" id="PTHR46093">
    <property type="entry name" value="ACYL-COA-BINDING DOMAIN-CONTAINING PROTEIN 5"/>
    <property type="match status" value="1"/>
</dbReference>